<dbReference type="Proteomes" id="UP001165584">
    <property type="component" value="Unassembled WGS sequence"/>
</dbReference>
<keyword evidence="10" id="KW-1185">Reference proteome</keyword>
<feature type="transmembrane region" description="Helical" evidence="7">
    <location>
        <begin position="318"/>
        <end position="339"/>
    </location>
</feature>
<feature type="domain" description="Acyltransferase 3" evidence="8">
    <location>
        <begin position="23"/>
        <end position="339"/>
    </location>
</feature>
<dbReference type="InterPro" id="IPR002656">
    <property type="entry name" value="Acyl_transf_3_dom"/>
</dbReference>
<dbReference type="PANTHER" id="PTHR40074">
    <property type="entry name" value="O-ACETYLTRANSFERASE WECH"/>
    <property type="match status" value="1"/>
</dbReference>
<sequence>MGEARDNTDGARGELSPGRRAMWLDVARGACVIAVVMLHVRIFVYDPLTLPTAGTEFWRQFTEFFGPFRLPLLFAISGLLVSKRVRNGWRDRRNLVRVASSYWIYLVWLGVFGVMSAVVTVSGVPFKISSPHDFVRQLLLPDTTLWFVFALALYVVVFTSLQRVPRPVIIGIFAVVAVLSGLAPASLAEEQWLHIIYFAVFFAAGVYLPAALVWFSQGRIAVKLLLTLGAFVLLQLLWQLTEAGDVVETSARLLRDSAAVTLAIGVCALASRAPGVVRPLARVGQRTLPIYILQLPVIWALYLLPIVPPLYEIPVVRYLGPVFGTVIVVAVSLLVFWLMDRTRLRYLFRLPRTVSDRIVRARQPVSARGAAG</sequence>
<protein>
    <submittedName>
        <fullName evidence="9">Acyltransferase</fullName>
    </submittedName>
</protein>
<feature type="transmembrane region" description="Helical" evidence="7">
    <location>
        <begin position="288"/>
        <end position="306"/>
    </location>
</feature>
<keyword evidence="9" id="KW-0808">Transferase</keyword>
<keyword evidence="4 7" id="KW-0812">Transmembrane</keyword>
<accession>A0ABT2GS23</accession>
<keyword evidence="9" id="KW-0012">Acyltransferase</keyword>
<feature type="transmembrane region" description="Helical" evidence="7">
    <location>
        <begin position="168"/>
        <end position="188"/>
    </location>
</feature>
<dbReference type="Pfam" id="PF01757">
    <property type="entry name" value="Acyl_transf_3"/>
    <property type="match status" value="1"/>
</dbReference>
<evidence type="ECO:0000256" key="2">
    <source>
        <dbReference type="ARBA" id="ARBA00007400"/>
    </source>
</evidence>
<keyword evidence="6 7" id="KW-0472">Membrane</keyword>
<proteinExistence type="inferred from homology"/>
<keyword evidence="5 7" id="KW-1133">Transmembrane helix</keyword>
<feature type="transmembrane region" description="Helical" evidence="7">
    <location>
        <begin position="64"/>
        <end position="81"/>
    </location>
</feature>
<evidence type="ECO:0000256" key="4">
    <source>
        <dbReference type="ARBA" id="ARBA00022692"/>
    </source>
</evidence>
<organism evidence="9 10">
    <name type="scientific">Herbiconiux aconitum</name>
    <dbReference type="NCBI Taxonomy" id="2970913"/>
    <lineage>
        <taxon>Bacteria</taxon>
        <taxon>Bacillati</taxon>
        <taxon>Actinomycetota</taxon>
        <taxon>Actinomycetes</taxon>
        <taxon>Micrococcales</taxon>
        <taxon>Microbacteriaceae</taxon>
        <taxon>Herbiconiux</taxon>
    </lineage>
</organism>
<name>A0ABT2GS23_9MICO</name>
<feature type="transmembrane region" description="Helical" evidence="7">
    <location>
        <begin position="258"/>
        <end position="276"/>
    </location>
</feature>
<dbReference type="EMBL" id="JANLCM010000001">
    <property type="protein sequence ID" value="MCS5718367.1"/>
    <property type="molecule type" value="Genomic_DNA"/>
</dbReference>
<evidence type="ECO:0000256" key="3">
    <source>
        <dbReference type="ARBA" id="ARBA00022475"/>
    </source>
</evidence>
<feature type="transmembrane region" description="Helical" evidence="7">
    <location>
        <begin position="144"/>
        <end position="161"/>
    </location>
</feature>
<comment type="similarity">
    <text evidence="2">Belongs to the acyltransferase 3 family.</text>
</comment>
<dbReference type="GO" id="GO:0016746">
    <property type="term" value="F:acyltransferase activity"/>
    <property type="evidence" value="ECO:0007669"/>
    <property type="project" value="UniProtKB-KW"/>
</dbReference>
<keyword evidence="3" id="KW-1003">Cell membrane</keyword>
<evidence type="ECO:0000256" key="7">
    <source>
        <dbReference type="SAM" id="Phobius"/>
    </source>
</evidence>
<evidence type="ECO:0000313" key="9">
    <source>
        <dbReference type="EMBL" id="MCS5718367.1"/>
    </source>
</evidence>
<evidence type="ECO:0000256" key="5">
    <source>
        <dbReference type="ARBA" id="ARBA00022989"/>
    </source>
</evidence>
<dbReference type="PANTHER" id="PTHR40074:SF4">
    <property type="entry name" value="INNER MEMBRANE PROTEIN YCFT"/>
    <property type="match status" value="1"/>
</dbReference>
<feature type="transmembrane region" description="Helical" evidence="7">
    <location>
        <begin position="194"/>
        <end position="215"/>
    </location>
</feature>
<evidence type="ECO:0000313" key="10">
    <source>
        <dbReference type="Proteomes" id="UP001165584"/>
    </source>
</evidence>
<gene>
    <name evidence="9" type="ORF">N1027_09470</name>
</gene>
<evidence type="ECO:0000256" key="6">
    <source>
        <dbReference type="ARBA" id="ARBA00023136"/>
    </source>
</evidence>
<dbReference type="RefSeq" id="WP_259507202.1">
    <property type="nucleotide sequence ID" value="NZ_JANLCM010000001.1"/>
</dbReference>
<feature type="transmembrane region" description="Helical" evidence="7">
    <location>
        <begin position="220"/>
        <end position="238"/>
    </location>
</feature>
<comment type="caution">
    <text evidence="9">The sequence shown here is derived from an EMBL/GenBank/DDBJ whole genome shotgun (WGS) entry which is preliminary data.</text>
</comment>
<feature type="transmembrane region" description="Helical" evidence="7">
    <location>
        <begin position="102"/>
        <end position="124"/>
    </location>
</feature>
<evidence type="ECO:0000259" key="8">
    <source>
        <dbReference type="Pfam" id="PF01757"/>
    </source>
</evidence>
<comment type="subcellular location">
    <subcellularLocation>
        <location evidence="1">Cell membrane</location>
        <topology evidence="1">Multi-pass membrane protein</topology>
    </subcellularLocation>
</comment>
<evidence type="ECO:0000256" key="1">
    <source>
        <dbReference type="ARBA" id="ARBA00004651"/>
    </source>
</evidence>
<feature type="transmembrane region" description="Helical" evidence="7">
    <location>
        <begin position="21"/>
        <end position="44"/>
    </location>
</feature>
<reference evidence="9" key="1">
    <citation type="submission" date="2022-08" db="EMBL/GenBank/DDBJ databases">
        <authorList>
            <person name="Deng Y."/>
            <person name="Han X.-F."/>
            <person name="Zhang Y.-Q."/>
        </authorList>
    </citation>
    <scope>NUCLEOTIDE SEQUENCE</scope>
    <source>
        <strain evidence="9">CPCC 205763</strain>
    </source>
</reference>